<comment type="similarity">
    <text evidence="1">Belongs to the flagella basal body rod proteins family.</text>
</comment>
<dbReference type="InterPro" id="IPR006299">
    <property type="entry name" value="FlgC"/>
</dbReference>
<dbReference type="GO" id="GO:0030694">
    <property type="term" value="C:bacterial-type flagellum basal body, rod"/>
    <property type="evidence" value="ECO:0007669"/>
    <property type="project" value="UniProtKB-UniRule"/>
</dbReference>
<reference evidence="4 5" key="1">
    <citation type="submission" date="2015-11" db="EMBL/GenBank/DDBJ databases">
        <title>Genomic analysis of 38 Legionella species identifies large and diverse effector repertoires.</title>
        <authorList>
            <person name="Burstein D."/>
            <person name="Amaro F."/>
            <person name="Zusman T."/>
            <person name="Lifshitz Z."/>
            <person name="Cohen O."/>
            <person name="Gilbert J.A."/>
            <person name="Pupko T."/>
            <person name="Shuman H.A."/>
            <person name="Segal G."/>
        </authorList>
    </citation>
    <scope>NUCLEOTIDE SEQUENCE [LARGE SCALE GENOMIC DNA]</scope>
    <source>
        <strain evidence="4 5">CDC#1442-AUS-E</strain>
    </source>
</reference>
<organism evidence="4 5">
    <name type="scientific">Legionella quinlivanii</name>
    <dbReference type="NCBI Taxonomy" id="45073"/>
    <lineage>
        <taxon>Bacteria</taxon>
        <taxon>Pseudomonadati</taxon>
        <taxon>Pseudomonadota</taxon>
        <taxon>Gammaproteobacteria</taxon>
        <taxon>Legionellales</taxon>
        <taxon>Legionellaceae</taxon>
        <taxon>Legionella</taxon>
    </lineage>
</organism>
<comment type="subcellular location">
    <subcellularLocation>
        <location evidence="2">Bacterial flagellum basal body</location>
    </subcellularLocation>
</comment>
<keyword evidence="4" id="KW-0969">Cilium</keyword>
<sequence length="138" mass="15491">MNYNLTYSIAAQGMQVEKLRIDTVAYNIANQHTLLKSDGSGFQPMQVITGSRNFNDYFTDETQWSTAVPGPKTLPPNKVYQPEHPAADDKGYIHYPGINTVDEMTTLLNASRAYEANIKIFNTAHSLFMQTLTIGDER</sequence>
<dbReference type="STRING" id="45073.Lqui_2841"/>
<proteinExistence type="inferred from homology"/>
<dbReference type="PATRIC" id="fig|45073.5.peg.3017"/>
<dbReference type="GO" id="GO:0071973">
    <property type="term" value="P:bacterial-type flagellum-dependent cell motility"/>
    <property type="evidence" value="ECO:0007669"/>
    <property type="project" value="UniProtKB-UniRule"/>
</dbReference>
<dbReference type="Pfam" id="PF06429">
    <property type="entry name" value="Flg_bbr_C"/>
    <property type="match status" value="1"/>
</dbReference>
<keyword evidence="5" id="KW-1185">Reference proteome</keyword>
<comment type="subunit">
    <text evidence="2">The basal body constitutes a major portion of the flagellar organelle and consists of four rings (L,P,S, and M) mounted on a central rod. The rod consists of about 26 subunits of FlgG in the distal portion, and FlgB, FlgC and FlgF are thought to build up the proximal portion of the rod with about 6 subunits each.</text>
</comment>
<evidence type="ECO:0000256" key="2">
    <source>
        <dbReference type="RuleBase" id="RU362062"/>
    </source>
</evidence>
<comment type="caution">
    <text evidence="4">The sequence shown here is derived from an EMBL/GenBank/DDBJ whole genome shotgun (WGS) entry which is preliminary data.</text>
</comment>
<dbReference type="NCBIfam" id="TIGR01395">
    <property type="entry name" value="FlgC"/>
    <property type="match status" value="1"/>
</dbReference>
<evidence type="ECO:0000259" key="3">
    <source>
        <dbReference type="Pfam" id="PF06429"/>
    </source>
</evidence>
<keyword evidence="4" id="KW-0282">Flagellum</keyword>
<evidence type="ECO:0000313" key="5">
    <source>
        <dbReference type="Proteomes" id="UP000054618"/>
    </source>
</evidence>
<dbReference type="InterPro" id="IPR010930">
    <property type="entry name" value="Flg_bb/hook_C_dom"/>
</dbReference>
<protein>
    <recommendedName>
        <fullName evidence="2">Flagellar basal-body rod protein FlgC</fullName>
    </recommendedName>
</protein>
<gene>
    <name evidence="4" type="primary">flgC_2</name>
    <name evidence="4" type="ORF">Lqui_2841</name>
</gene>
<accession>A0A0W0XL80</accession>
<dbReference type="OrthoDB" id="9794148at2"/>
<evidence type="ECO:0000313" key="4">
    <source>
        <dbReference type="EMBL" id="KTD45370.1"/>
    </source>
</evidence>
<evidence type="ECO:0000256" key="1">
    <source>
        <dbReference type="ARBA" id="ARBA00009677"/>
    </source>
</evidence>
<dbReference type="RefSeq" id="WP_058508897.1">
    <property type="nucleotide sequence ID" value="NZ_CAAAIK010000014.1"/>
</dbReference>
<dbReference type="Proteomes" id="UP000054618">
    <property type="component" value="Unassembled WGS sequence"/>
</dbReference>
<dbReference type="AlphaFoldDB" id="A0A0W0XL80"/>
<feature type="domain" description="Flagellar basal-body/hook protein C-terminal" evidence="3">
    <location>
        <begin position="91"/>
        <end position="133"/>
    </location>
</feature>
<keyword evidence="2" id="KW-0975">Bacterial flagellum</keyword>
<keyword evidence="4" id="KW-0966">Cell projection</keyword>
<dbReference type="EMBL" id="LNYS01000025">
    <property type="protein sequence ID" value="KTD45370.1"/>
    <property type="molecule type" value="Genomic_DNA"/>
</dbReference>
<name>A0A0W0XL80_9GAMM</name>